<keyword evidence="4" id="KW-1185">Reference proteome</keyword>
<dbReference type="Pfam" id="PF13646">
    <property type="entry name" value="HEAT_2"/>
    <property type="match status" value="1"/>
</dbReference>
<evidence type="ECO:0000259" key="2">
    <source>
        <dbReference type="Pfam" id="PF07596"/>
    </source>
</evidence>
<proteinExistence type="predicted"/>
<dbReference type="InterPro" id="IPR016024">
    <property type="entry name" value="ARM-type_fold"/>
</dbReference>
<evidence type="ECO:0000256" key="1">
    <source>
        <dbReference type="SAM" id="MobiDB-lite"/>
    </source>
</evidence>
<sequence length="819" mass="92058">MRYPIVNLRRKSHHLLTVSVGVLARCGVHSRSHAICLMMGVFFTTGCQNQPSDATPNESPKKQAPVSDRQPKEQDSPKINTDSPPDVSETISRDLKFVPDYALAVAVMRPTQMLEIPDVATFPGVDLQGGNPIKPSNVERCALVLLPDSGKYFDGRSGGNGLTLGFVVEMNVDAPQQKLVNQLSPGAERAKGKEDIYWPREVSYEQLSIAFPDKKTMVAAFGTVAMLEMLNLEKRPQQDSRLFKAYRQNDPQAQFAAAIDVDRLRHFYDLANTQLSDKSDFASNILLSLSHRTKTASLSWDISRPDGFSLQLDTDGDATVAKEQALQLLAATQTAVENTQQYLIDELGTGQQTEITEVTRSLSNMVEPLEPEMNEATAIVNSHKFPVANETLQRIAKLAAYQVAVLRKRAMRFQTSYAFAILGLQMHNYNDVYAKLPQNIVSDDGKLLLSWRVNLLPYLGEFGGSEEVKLYKKFHLDEPWDSPHNKPLSEQMPKIFRTRDSTPDANVTHLQAVTGPGTVFGEGIEKFEQITDGLPNTLAFIETQEPVIWTKPEDFEFDHDQPHNGLRPGEALGVLFNGQRVELKPETDDEMIRHIALFDDGGQFDVESIWWKRSGSHTVEPKQRKAGDPDLLLEVVQDGMRDEKRAALNRLTDYDLKLKRSDAKKVVDGLLPLVKTNDPNLRGWVLEVLAKWAKRGKLDWKQVEPLFDDPYEQNRWQVFKILGASGDPQVVPILLKGRPEDTRIRWNVIYERLGKVAVEGALPLLKSADEELRFKACIVIANEGDKSQVPQLRPLLEDDAERVRNMAKKAIERLENPEE</sequence>
<dbReference type="SUPFAM" id="SSF48371">
    <property type="entry name" value="ARM repeat"/>
    <property type="match status" value="1"/>
</dbReference>
<dbReference type="AlphaFoldDB" id="A0A517ZHZ4"/>
<dbReference type="EMBL" id="CP036276">
    <property type="protein sequence ID" value="QDU42091.1"/>
    <property type="molecule type" value="Genomic_DNA"/>
</dbReference>
<protein>
    <recommendedName>
        <fullName evidence="2">DUF1559 domain-containing protein</fullName>
    </recommendedName>
</protein>
<dbReference type="PANTHER" id="PTHR30093:SF2">
    <property type="entry name" value="TYPE II SECRETION SYSTEM PROTEIN H"/>
    <property type="match status" value="1"/>
</dbReference>
<dbReference type="Gene3D" id="1.25.10.10">
    <property type="entry name" value="Leucine-rich Repeat Variant"/>
    <property type="match status" value="1"/>
</dbReference>
<reference evidence="3 4" key="1">
    <citation type="submission" date="2019-02" db="EMBL/GenBank/DDBJ databases">
        <title>Deep-cultivation of Planctomycetes and their phenomic and genomic characterization uncovers novel biology.</title>
        <authorList>
            <person name="Wiegand S."/>
            <person name="Jogler M."/>
            <person name="Boedeker C."/>
            <person name="Pinto D."/>
            <person name="Vollmers J."/>
            <person name="Rivas-Marin E."/>
            <person name="Kohn T."/>
            <person name="Peeters S.H."/>
            <person name="Heuer A."/>
            <person name="Rast P."/>
            <person name="Oberbeckmann S."/>
            <person name="Bunk B."/>
            <person name="Jeske O."/>
            <person name="Meyerdierks A."/>
            <person name="Storesund J.E."/>
            <person name="Kallscheuer N."/>
            <person name="Luecker S."/>
            <person name="Lage O.M."/>
            <person name="Pohl T."/>
            <person name="Merkel B.J."/>
            <person name="Hornburger P."/>
            <person name="Mueller R.-W."/>
            <person name="Bruemmer F."/>
            <person name="Labrenz M."/>
            <person name="Spormann A.M."/>
            <person name="Op den Camp H."/>
            <person name="Overmann J."/>
            <person name="Amann R."/>
            <person name="Jetten M.S.M."/>
            <person name="Mascher T."/>
            <person name="Medema M.H."/>
            <person name="Devos D.P."/>
            <person name="Kaster A.-K."/>
            <person name="Ovreas L."/>
            <person name="Rohde M."/>
            <person name="Galperin M.Y."/>
            <person name="Jogler C."/>
        </authorList>
    </citation>
    <scope>NUCLEOTIDE SEQUENCE [LARGE SCALE GENOMIC DNA]</scope>
    <source>
        <strain evidence="3 4">Mal52</strain>
    </source>
</reference>
<dbReference type="Pfam" id="PF07596">
    <property type="entry name" value="SBP_bac_10"/>
    <property type="match status" value="1"/>
</dbReference>
<name>A0A517ZHZ4_9PLAN</name>
<dbReference type="InterPro" id="IPR011989">
    <property type="entry name" value="ARM-like"/>
</dbReference>
<feature type="domain" description="DUF1559" evidence="2">
    <location>
        <begin position="412"/>
        <end position="492"/>
    </location>
</feature>
<evidence type="ECO:0000313" key="3">
    <source>
        <dbReference type="EMBL" id="QDU42091.1"/>
    </source>
</evidence>
<dbReference type="PANTHER" id="PTHR30093">
    <property type="entry name" value="GENERAL SECRETION PATHWAY PROTEIN G"/>
    <property type="match status" value="1"/>
</dbReference>
<organism evidence="3 4">
    <name type="scientific">Symmachiella dynata</name>
    <dbReference type="NCBI Taxonomy" id="2527995"/>
    <lineage>
        <taxon>Bacteria</taxon>
        <taxon>Pseudomonadati</taxon>
        <taxon>Planctomycetota</taxon>
        <taxon>Planctomycetia</taxon>
        <taxon>Planctomycetales</taxon>
        <taxon>Planctomycetaceae</taxon>
        <taxon>Symmachiella</taxon>
    </lineage>
</organism>
<dbReference type="Proteomes" id="UP000319383">
    <property type="component" value="Chromosome"/>
</dbReference>
<accession>A0A517ZHZ4</accession>
<gene>
    <name evidence="3" type="ORF">Mal52_05460</name>
</gene>
<evidence type="ECO:0000313" key="4">
    <source>
        <dbReference type="Proteomes" id="UP000319383"/>
    </source>
</evidence>
<dbReference type="InterPro" id="IPR011453">
    <property type="entry name" value="DUF1559"/>
</dbReference>
<feature type="region of interest" description="Disordered" evidence="1">
    <location>
        <begin position="50"/>
        <end position="91"/>
    </location>
</feature>
<dbReference type="KEGG" id="sdyn:Mal52_05460"/>